<proteinExistence type="predicted"/>
<protein>
    <submittedName>
        <fullName evidence="2">Uncharacterized protein</fullName>
    </submittedName>
</protein>
<keyword evidence="1" id="KW-0175">Coiled coil</keyword>
<keyword evidence="3" id="KW-1185">Reference proteome</keyword>
<reference evidence="2 3" key="1">
    <citation type="submission" date="2019-10" db="EMBL/GenBank/DDBJ databases">
        <authorList>
            <person name="Curtis N."/>
            <person name="Kistler A.L."/>
            <person name="Garlena R.A."/>
            <person name="Russell D.A."/>
            <person name="Pope W.H."/>
            <person name="Jacobs-Sera D."/>
            <person name="Hatfull G.F."/>
        </authorList>
    </citation>
    <scope>NUCLEOTIDE SEQUENCE [LARGE SCALE GENOMIC DNA]</scope>
</reference>
<dbReference type="Proteomes" id="UP000423725">
    <property type="component" value="Segment"/>
</dbReference>
<dbReference type="EMBL" id="MN585979">
    <property type="protein sequence ID" value="QGJ88786.1"/>
    <property type="molecule type" value="Genomic_DNA"/>
</dbReference>
<evidence type="ECO:0000256" key="1">
    <source>
        <dbReference type="SAM" id="Coils"/>
    </source>
</evidence>
<name>A0A649V8Z2_9CAUD</name>
<dbReference type="KEGG" id="vg:64871077"/>
<evidence type="ECO:0000313" key="2">
    <source>
        <dbReference type="EMBL" id="QGJ88786.1"/>
    </source>
</evidence>
<feature type="coiled-coil region" evidence="1">
    <location>
        <begin position="29"/>
        <end position="56"/>
    </location>
</feature>
<gene>
    <name evidence="2" type="primary">34</name>
    <name evidence="2" type="ORF">SEA_YECEY3_34</name>
</gene>
<organism evidence="2 3">
    <name type="scientific">Mycobacterium phage Yecey3</name>
    <dbReference type="NCBI Taxonomy" id="2656617"/>
    <lineage>
        <taxon>Viruses</taxon>
        <taxon>Duplodnaviria</taxon>
        <taxon>Heunggongvirae</taxon>
        <taxon>Uroviricota</taxon>
        <taxon>Caudoviricetes</taxon>
        <taxon>Yeceytrevirus</taxon>
        <taxon>Yeceytrevirus yecey3</taxon>
    </lineage>
</organism>
<evidence type="ECO:0000313" key="3">
    <source>
        <dbReference type="Proteomes" id="UP000423725"/>
    </source>
</evidence>
<sequence length="63" mass="7440">MKIATLSRRERDEIARNLEIEHRVAIVDAAKIKRERNRLTSELEAKERRIREIEDGLSILRDG</sequence>
<dbReference type="GeneID" id="64871077"/>
<accession>A0A649V8Z2</accession>
<dbReference type="RefSeq" id="YP_010061459.1">
    <property type="nucleotide sequence ID" value="NC_054783.1"/>
</dbReference>